<dbReference type="CDD" id="cd00082">
    <property type="entry name" value="HisKA"/>
    <property type="match status" value="1"/>
</dbReference>
<evidence type="ECO:0000313" key="3">
    <source>
        <dbReference type="EMBL" id="MBB6113024.1"/>
    </source>
</evidence>
<dbReference type="EMBL" id="JACHCB010000027">
    <property type="protein sequence ID" value="MBB6113024.1"/>
    <property type="molecule type" value="Genomic_DNA"/>
</dbReference>
<dbReference type="GO" id="GO:0000155">
    <property type="term" value="F:phosphorelay sensor kinase activity"/>
    <property type="evidence" value="ECO:0007669"/>
    <property type="project" value="InterPro"/>
</dbReference>
<dbReference type="RefSeq" id="WP_076378952.1">
    <property type="nucleotide sequence ID" value="NZ_FTMG01000027.1"/>
</dbReference>
<organism evidence="4 6">
    <name type="scientific">Mucilaginibacter lappiensis</name>
    <dbReference type="NCBI Taxonomy" id="354630"/>
    <lineage>
        <taxon>Bacteria</taxon>
        <taxon>Pseudomonadati</taxon>
        <taxon>Bacteroidota</taxon>
        <taxon>Sphingobacteriia</taxon>
        <taxon>Sphingobacteriales</taxon>
        <taxon>Sphingobacteriaceae</taxon>
        <taxon>Mucilaginibacter</taxon>
    </lineage>
</organism>
<proteinExistence type="predicted"/>
<comment type="catalytic activity">
    <reaction evidence="1">
        <text>ATP + protein L-histidine = ADP + protein N-phospho-L-histidine.</text>
        <dbReference type="EC" id="2.7.13.3"/>
    </reaction>
</comment>
<accession>A0A1N7GEZ7</accession>
<dbReference type="AlphaFoldDB" id="A0A1N7GEZ7"/>
<dbReference type="Proteomes" id="UP000548326">
    <property type="component" value="Unassembled WGS sequence"/>
</dbReference>
<dbReference type="Gene3D" id="1.10.287.130">
    <property type="match status" value="1"/>
</dbReference>
<comment type="caution">
    <text evidence="4">The sequence shown here is derived from an EMBL/GenBank/DDBJ whole genome shotgun (WGS) entry which is preliminary data.</text>
</comment>
<dbReference type="EC" id="2.7.13.3" evidence="2"/>
<keyword evidence="4" id="KW-0808">Transferase</keyword>
<evidence type="ECO:0000313" key="6">
    <source>
        <dbReference type="Proteomes" id="UP000548326"/>
    </source>
</evidence>
<sequence length="123" mass="14230">MPEPQFHPEKKTVIKNDFKECKAKLLFDQKAGALKNRILLLEKENAEFIRLLKNEKELNLEKAESLSTISHDCRSPLTGIQLSVSLIERYYDRLDRQKLFGHLGKIKLAVVELTGRLDELIKV</sequence>
<dbReference type="STRING" id="354630.SAMN05421821_12741"/>
<dbReference type="InterPro" id="IPR036097">
    <property type="entry name" value="HisK_dim/P_sf"/>
</dbReference>
<dbReference type="InterPro" id="IPR003661">
    <property type="entry name" value="HisK_dim/P_dom"/>
</dbReference>
<keyword evidence="5" id="KW-1185">Reference proteome</keyword>
<reference evidence="5 6" key="1">
    <citation type="submission" date="2020-08" db="EMBL/GenBank/DDBJ databases">
        <title>Genomic Encyclopedia of Type Strains, Phase IV (KMG-V): Genome sequencing to study the core and pangenomes of soil and plant-associated prokaryotes.</title>
        <authorList>
            <person name="Whitman W."/>
        </authorList>
    </citation>
    <scope>NUCLEOTIDE SEQUENCE [LARGE SCALE GENOMIC DNA]</scope>
    <source>
        <strain evidence="3 5">ANJLi2</strain>
        <strain evidence="4 6">MP601</strain>
    </source>
</reference>
<dbReference type="EMBL" id="JACHCA010000016">
    <property type="protein sequence ID" value="MBB6130679.1"/>
    <property type="molecule type" value="Genomic_DNA"/>
</dbReference>
<evidence type="ECO:0000313" key="5">
    <source>
        <dbReference type="Proteomes" id="UP000541583"/>
    </source>
</evidence>
<dbReference type="OrthoDB" id="462322at2"/>
<dbReference type="Proteomes" id="UP000541583">
    <property type="component" value="Unassembled WGS sequence"/>
</dbReference>
<name>A0A1N7GEZ7_9SPHI</name>
<evidence type="ECO:0000313" key="4">
    <source>
        <dbReference type="EMBL" id="MBB6130679.1"/>
    </source>
</evidence>
<gene>
    <name evidence="4" type="ORF">HDF22_004822</name>
    <name evidence="3" type="ORF">HDF23_005807</name>
</gene>
<dbReference type="SUPFAM" id="SSF47384">
    <property type="entry name" value="Homodimeric domain of signal transducing histidine kinase"/>
    <property type="match status" value="1"/>
</dbReference>
<evidence type="ECO:0000256" key="2">
    <source>
        <dbReference type="ARBA" id="ARBA00012438"/>
    </source>
</evidence>
<protein>
    <recommendedName>
        <fullName evidence="2">histidine kinase</fullName>
        <ecNumber evidence="2">2.7.13.3</ecNumber>
    </recommendedName>
</protein>
<evidence type="ECO:0000256" key="1">
    <source>
        <dbReference type="ARBA" id="ARBA00000085"/>
    </source>
</evidence>
<keyword evidence="4" id="KW-0418">Kinase</keyword>